<dbReference type="RefSeq" id="WP_307235590.1">
    <property type="nucleotide sequence ID" value="NZ_JAUSVF010000003.1"/>
</dbReference>
<evidence type="ECO:0000313" key="2">
    <source>
        <dbReference type="EMBL" id="MDQ0323197.1"/>
    </source>
</evidence>
<sequence length="70" mass="7357">MPVALAWGFAAASDFFVAEQHGNVGPDQIAQDATFKHELTHAPDIRPFAEPPMEKPTASLAIGSGRLAVG</sequence>
<accession>A0ABU0C255</accession>
<dbReference type="Proteomes" id="UP001230207">
    <property type="component" value="Unassembled WGS sequence"/>
</dbReference>
<organism evidence="2 3">
    <name type="scientific">Pararhizobium capsulatum DSM 1112</name>
    <dbReference type="NCBI Taxonomy" id="1121113"/>
    <lineage>
        <taxon>Bacteria</taxon>
        <taxon>Pseudomonadati</taxon>
        <taxon>Pseudomonadota</taxon>
        <taxon>Alphaproteobacteria</taxon>
        <taxon>Hyphomicrobiales</taxon>
        <taxon>Rhizobiaceae</taxon>
        <taxon>Rhizobium/Agrobacterium group</taxon>
        <taxon>Pararhizobium</taxon>
    </lineage>
</organism>
<dbReference type="EMBL" id="JAUSVF010000003">
    <property type="protein sequence ID" value="MDQ0323197.1"/>
    <property type="molecule type" value="Genomic_DNA"/>
</dbReference>
<reference evidence="2 3" key="1">
    <citation type="submission" date="2023-07" db="EMBL/GenBank/DDBJ databases">
        <title>Genomic Encyclopedia of Type Strains, Phase IV (KMG-IV): sequencing the most valuable type-strain genomes for metagenomic binning, comparative biology and taxonomic classification.</title>
        <authorList>
            <person name="Goeker M."/>
        </authorList>
    </citation>
    <scope>NUCLEOTIDE SEQUENCE [LARGE SCALE GENOMIC DNA]</scope>
    <source>
        <strain evidence="2 3">DSM 1112</strain>
    </source>
</reference>
<protein>
    <submittedName>
        <fullName evidence="2">Uncharacterized protein</fullName>
    </submittedName>
</protein>
<evidence type="ECO:0000256" key="1">
    <source>
        <dbReference type="SAM" id="MobiDB-lite"/>
    </source>
</evidence>
<name>A0ABU0C255_9HYPH</name>
<feature type="region of interest" description="Disordered" evidence="1">
    <location>
        <begin position="45"/>
        <end position="70"/>
    </location>
</feature>
<comment type="caution">
    <text evidence="2">The sequence shown here is derived from an EMBL/GenBank/DDBJ whole genome shotgun (WGS) entry which is preliminary data.</text>
</comment>
<proteinExistence type="predicted"/>
<evidence type="ECO:0000313" key="3">
    <source>
        <dbReference type="Proteomes" id="UP001230207"/>
    </source>
</evidence>
<gene>
    <name evidence="2" type="ORF">QO002_005403</name>
</gene>
<keyword evidence="3" id="KW-1185">Reference proteome</keyword>